<dbReference type="Pfam" id="PF02681">
    <property type="entry name" value="DUF212"/>
    <property type="match status" value="1"/>
</dbReference>
<dbReference type="EMBL" id="JARPOI010000011">
    <property type="protein sequence ID" value="KAJ9168547.1"/>
    <property type="molecule type" value="Genomic_DNA"/>
</dbReference>
<dbReference type="PANTHER" id="PTHR31446">
    <property type="entry name" value="ACID PHOSPHATASE/VANADIUM-DEPENDENT HALOPEROXIDASE-RELATED PROTEIN"/>
    <property type="match status" value="1"/>
</dbReference>
<dbReference type="Proteomes" id="UP001174677">
    <property type="component" value="Chromosome 11"/>
</dbReference>
<evidence type="ECO:0000313" key="1">
    <source>
        <dbReference type="EMBL" id="KAJ9168547.1"/>
    </source>
</evidence>
<accession>A0ABQ9LKS6</accession>
<dbReference type="InterPro" id="IPR003832">
    <property type="entry name" value="DUF212"/>
</dbReference>
<keyword evidence="2" id="KW-1185">Reference proteome</keyword>
<comment type="caution">
    <text evidence="1">The sequence shown here is derived from an EMBL/GenBank/DDBJ whole genome shotgun (WGS) entry which is preliminary data.</text>
</comment>
<reference evidence="1" key="1">
    <citation type="journal article" date="2023" name="Plant Biotechnol. J.">
        <title>Chromosome-level wild Hevea brasiliensis genome provides new tools for genomic-assisted breeding and valuable loci to elevate rubber yield.</title>
        <authorList>
            <person name="Cheng H."/>
            <person name="Song X."/>
            <person name="Hu Y."/>
            <person name="Wu T."/>
            <person name="Yang Q."/>
            <person name="An Z."/>
            <person name="Feng S."/>
            <person name="Deng Z."/>
            <person name="Wu W."/>
            <person name="Zeng X."/>
            <person name="Tu M."/>
            <person name="Wang X."/>
            <person name="Huang H."/>
        </authorList>
    </citation>
    <scope>NUCLEOTIDE SEQUENCE</scope>
    <source>
        <strain evidence="1">MT/VB/25A 57/8</strain>
    </source>
</reference>
<proteinExistence type="predicted"/>
<evidence type="ECO:0000313" key="2">
    <source>
        <dbReference type="Proteomes" id="UP001174677"/>
    </source>
</evidence>
<dbReference type="PANTHER" id="PTHR31446:SF2">
    <property type="entry name" value="ACID PHOSPHATASE_VANADIUM-DEPENDENT HALOPEROXIDASE-RELATED PROTEIN"/>
    <property type="match status" value="1"/>
</dbReference>
<organism evidence="1 2">
    <name type="scientific">Hevea brasiliensis</name>
    <name type="common">Para rubber tree</name>
    <name type="synonym">Siphonia brasiliensis</name>
    <dbReference type="NCBI Taxonomy" id="3981"/>
    <lineage>
        <taxon>Eukaryota</taxon>
        <taxon>Viridiplantae</taxon>
        <taxon>Streptophyta</taxon>
        <taxon>Embryophyta</taxon>
        <taxon>Tracheophyta</taxon>
        <taxon>Spermatophyta</taxon>
        <taxon>Magnoliopsida</taxon>
        <taxon>eudicotyledons</taxon>
        <taxon>Gunneridae</taxon>
        <taxon>Pentapetalae</taxon>
        <taxon>rosids</taxon>
        <taxon>fabids</taxon>
        <taxon>Malpighiales</taxon>
        <taxon>Euphorbiaceae</taxon>
        <taxon>Crotonoideae</taxon>
        <taxon>Micrandreae</taxon>
        <taxon>Hevea</taxon>
    </lineage>
</organism>
<name>A0ABQ9LKS6_HEVBR</name>
<evidence type="ECO:0008006" key="3">
    <source>
        <dbReference type="Google" id="ProtNLM"/>
    </source>
</evidence>
<gene>
    <name evidence="1" type="ORF">P3X46_020053</name>
</gene>
<protein>
    <recommendedName>
        <fullName evidence="3">Phosphatidic acid phosphatase type 2/haloperoxidase domain-containing protein</fullName>
    </recommendedName>
</protein>
<sequence length="297" mass="31775">MVLQCWSYASYPKSTALFSHNFLLSLSDSKPHHQSCNYNANYKFSLPLLGMPSKSCKTSTSSKFSCFLNVGLEDIAGIAQNKVLIAAGVSAAIGQLSKPFTSVLLYGKDFDFKAAFRAGGFPSTHSSAVVSTATCLALERGFSDSIFGLSVVYAGLVMYDSQGVRREVGNHAKVLNKQLSNTQVKSMASTGRDDMIDSQQGISSTLGENLSPLLSKEGRRPFVQKSTNAPLLVNSENKNRQASQVLVSSSIASDEEETEKPLNSSSLLKESIGHTEVEVIAGALLGFCVSLAVHTIV</sequence>